<feature type="region of interest" description="Disordered" evidence="1">
    <location>
        <begin position="207"/>
        <end position="228"/>
    </location>
</feature>
<gene>
    <name evidence="2" type="ORF">CAPSK01_004535</name>
</gene>
<name>A0A084XUM2_9PROT</name>
<dbReference type="AlphaFoldDB" id="A0A084XUM2"/>
<dbReference type="RefSeq" id="WP_273704142.1">
    <property type="nucleotide sequence ID" value="NZ_JDSS02000049.1"/>
</dbReference>
<evidence type="ECO:0000256" key="1">
    <source>
        <dbReference type="SAM" id="MobiDB-lite"/>
    </source>
</evidence>
<dbReference type="GO" id="GO:0003677">
    <property type="term" value="F:DNA binding"/>
    <property type="evidence" value="ECO:0007669"/>
    <property type="project" value="InterPro"/>
</dbReference>
<evidence type="ECO:0000313" key="3">
    <source>
        <dbReference type="Proteomes" id="UP000019812"/>
    </source>
</evidence>
<protein>
    <submittedName>
        <fullName evidence="2">RecT family protein</fullName>
    </submittedName>
</protein>
<dbReference type="Pfam" id="PF03837">
    <property type="entry name" value="RecT"/>
    <property type="match status" value="1"/>
</dbReference>
<dbReference type="EMBL" id="JDSS02000049">
    <property type="protein sequence ID" value="KFB66166.1"/>
    <property type="molecule type" value="Genomic_DNA"/>
</dbReference>
<accession>A0A084XUM2</accession>
<comment type="caution">
    <text evidence="2">The sequence shown here is derived from an EMBL/GenBank/DDBJ whole genome shotgun (WGS) entry which is preliminary data.</text>
</comment>
<proteinExistence type="predicted"/>
<dbReference type="Proteomes" id="UP000019812">
    <property type="component" value="Unassembled WGS sequence"/>
</dbReference>
<dbReference type="GO" id="GO:0006259">
    <property type="term" value="P:DNA metabolic process"/>
    <property type="evidence" value="ECO:0007669"/>
    <property type="project" value="InterPro"/>
</dbReference>
<dbReference type="InterPro" id="IPR018330">
    <property type="entry name" value="RecT_fam"/>
</dbReference>
<feature type="region of interest" description="Disordered" evidence="1">
    <location>
        <begin position="272"/>
        <end position="310"/>
    </location>
</feature>
<evidence type="ECO:0000313" key="2">
    <source>
        <dbReference type="EMBL" id="KFB66166.1"/>
    </source>
</evidence>
<organism evidence="2 3">
    <name type="scientific">Candidatus Accumulibacter vicinus</name>
    <dbReference type="NCBI Taxonomy" id="2954382"/>
    <lineage>
        <taxon>Bacteria</taxon>
        <taxon>Pseudomonadati</taxon>
        <taxon>Pseudomonadota</taxon>
        <taxon>Betaproteobacteria</taxon>
        <taxon>Candidatus Accumulibacter</taxon>
    </lineage>
</organism>
<feature type="compositionally biased region" description="Basic and acidic residues" evidence="1">
    <location>
        <begin position="287"/>
        <end position="298"/>
    </location>
</feature>
<dbReference type="STRING" id="1457154.CAPSK01_004535"/>
<reference evidence="2 3" key="1">
    <citation type="submission" date="2014-07" db="EMBL/GenBank/DDBJ databases">
        <title>Expanding our view of genomic diversity in Candidatus Accumulibacter clades.</title>
        <authorList>
            <person name="Skennerton C.T."/>
            <person name="Barr J.J."/>
            <person name="Slater F.R."/>
            <person name="Bond P.L."/>
            <person name="Tyson G.W."/>
        </authorList>
    </citation>
    <scope>NUCLEOTIDE SEQUENCE [LARGE SCALE GENOMIC DNA]</scope>
    <source>
        <strain evidence="3">SK-01</strain>
    </source>
</reference>
<sequence length="310" mass="33361">MITEAETSGKAAQADTVVTPERAQSEFDRLLQRAFTPRDLLEDRYFDKIWRMAEALSNSALSVPKELKGNLGDCMAIVTQAMIWGLNPFAVAQKAHVINGKLGYEAQLVNAVVMQSGAIKGSFHYEYRGEGNALECRVGAVLRGESAVCWGEWLSIAMITTKNSPLWKVNPKQQLGYLQVKNWARAFVPGALLGIYTTDELADGGFATDAASQHGNAGSPPPPPPGLPAYAAEAFATNLPAWTKLVADGRKSASDLLATLSTKATFSEEQKAKILSLKKSPPPPEPETNHDAGEHDDFLADMDASEGSAQ</sequence>